<accession>X1TYA4</accession>
<dbReference type="InterPro" id="IPR023346">
    <property type="entry name" value="Lysozyme-like_dom_sf"/>
</dbReference>
<feature type="non-terminal residue" evidence="18">
    <location>
        <position position="265"/>
    </location>
</feature>
<evidence type="ECO:0000259" key="17">
    <source>
        <dbReference type="Pfam" id="PF00912"/>
    </source>
</evidence>
<dbReference type="Pfam" id="PF00912">
    <property type="entry name" value="Transgly"/>
    <property type="match status" value="1"/>
</dbReference>
<evidence type="ECO:0000256" key="6">
    <source>
        <dbReference type="ARBA" id="ARBA00022692"/>
    </source>
</evidence>
<dbReference type="GO" id="GO:0030288">
    <property type="term" value="C:outer membrane-bounded periplasmic space"/>
    <property type="evidence" value="ECO:0007669"/>
    <property type="project" value="TreeGrafter"/>
</dbReference>
<dbReference type="PANTHER" id="PTHR32282">
    <property type="entry name" value="BINDING PROTEIN TRANSPEPTIDASE, PUTATIVE-RELATED"/>
    <property type="match status" value="1"/>
</dbReference>
<comment type="catalytic activity">
    <reaction evidence="15">
        <text>[GlcNAc-(1-&gt;4)-Mur2Ac(oyl-L-Ala-gamma-D-Glu-L-Lys-D-Ala-D-Ala)](n)-di-trans,octa-cis-undecaprenyl diphosphate + beta-D-GlcNAc-(1-&gt;4)-Mur2Ac(oyl-L-Ala-gamma-D-Glu-L-Lys-D-Ala-D-Ala)-di-trans,octa-cis-undecaprenyl diphosphate = [GlcNAc-(1-&gt;4)-Mur2Ac(oyl-L-Ala-gamma-D-Glu-L-Lys-D-Ala-D-Ala)](n+1)-di-trans,octa-cis-undecaprenyl diphosphate + di-trans,octa-cis-undecaprenyl diphosphate + H(+)</text>
        <dbReference type="Rhea" id="RHEA:23708"/>
        <dbReference type="Rhea" id="RHEA-COMP:9602"/>
        <dbReference type="Rhea" id="RHEA-COMP:9603"/>
        <dbReference type="ChEBI" id="CHEBI:15378"/>
        <dbReference type="ChEBI" id="CHEBI:58405"/>
        <dbReference type="ChEBI" id="CHEBI:60033"/>
        <dbReference type="ChEBI" id="CHEBI:78435"/>
        <dbReference type="EC" id="2.4.99.28"/>
    </reaction>
</comment>
<evidence type="ECO:0000256" key="15">
    <source>
        <dbReference type="ARBA" id="ARBA00049902"/>
    </source>
</evidence>
<evidence type="ECO:0000256" key="4">
    <source>
        <dbReference type="ARBA" id="ARBA00022676"/>
    </source>
</evidence>
<name>X1TYA4_9ZZZZ</name>
<dbReference type="Gene3D" id="1.10.3810.10">
    <property type="entry name" value="Biosynthetic peptidoglycan transglycosylase-like"/>
    <property type="match status" value="1"/>
</dbReference>
<evidence type="ECO:0000256" key="2">
    <source>
        <dbReference type="ARBA" id="ARBA00022645"/>
    </source>
</evidence>
<dbReference type="SUPFAM" id="SSF56601">
    <property type="entry name" value="beta-lactamase/transpeptidase-like"/>
    <property type="match status" value="1"/>
</dbReference>
<keyword evidence="3" id="KW-0645">Protease</keyword>
<evidence type="ECO:0000256" key="7">
    <source>
        <dbReference type="ARBA" id="ARBA00022801"/>
    </source>
</evidence>
<dbReference type="InterPro" id="IPR050396">
    <property type="entry name" value="Glycosyltr_51/Transpeptidase"/>
</dbReference>
<dbReference type="GO" id="GO:0008360">
    <property type="term" value="P:regulation of cell shape"/>
    <property type="evidence" value="ECO:0007669"/>
    <property type="project" value="UniProtKB-KW"/>
</dbReference>
<keyword evidence="5" id="KW-0808">Transferase</keyword>
<dbReference type="GO" id="GO:0016020">
    <property type="term" value="C:membrane"/>
    <property type="evidence" value="ECO:0007669"/>
    <property type="project" value="UniProtKB-SubCell"/>
</dbReference>
<evidence type="ECO:0000256" key="5">
    <source>
        <dbReference type="ARBA" id="ARBA00022679"/>
    </source>
</evidence>
<keyword evidence="12" id="KW-0511">Multifunctional enzyme</keyword>
<keyword evidence="8" id="KW-0133">Cell shape</keyword>
<dbReference type="InterPro" id="IPR001264">
    <property type="entry name" value="Glyco_trans_51"/>
</dbReference>
<sequence>LNEIYFGSGAYGVNAAAKIFFGKSIEDLTLSEAALLAGFPRAPNRYSPFKNIVRAYRRRSFVLRRMNNRGMINKIEERKANCQPIKCARPEKIEKQASYFTEYLRLILEPRYGTHALFKGGLKIYTTLNLKMQKIARELLIEHLEKFDKQRVDEIHKLEKEGEELPMALITDEDGNEIPEKKVQGAIIALDTKSGGIRVMVGGRDFKQTQFNRAIQMKRQPGSGFKPFIYLAALDTGYTQATILEDSPVAFYNDGVNWKLLSKTT</sequence>
<dbReference type="GO" id="GO:0008658">
    <property type="term" value="F:penicillin binding"/>
    <property type="evidence" value="ECO:0007669"/>
    <property type="project" value="InterPro"/>
</dbReference>
<dbReference type="SUPFAM" id="SSF53955">
    <property type="entry name" value="Lysozyme-like"/>
    <property type="match status" value="1"/>
</dbReference>
<dbReference type="InterPro" id="IPR012338">
    <property type="entry name" value="Beta-lactam/transpept-like"/>
</dbReference>
<keyword evidence="9" id="KW-0573">Peptidoglycan synthesis</keyword>
<dbReference type="GO" id="GO:0071555">
    <property type="term" value="P:cell wall organization"/>
    <property type="evidence" value="ECO:0007669"/>
    <property type="project" value="UniProtKB-KW"/>
</dbReference>
<evidence type="ECO:0000256" key="10">
    <source>
        <dbReference type="ARBA" id="ARBA00022989"/>
    </source>
</evidence>
<comment type="subcellular location">
    <subcellularLocation>
        <location evidence="1">Membrane</location>
    </subcellularLocation>
</comment>
<keyword evidence="11" id="KW-0472">Membrane</keyword>
<dbReference type="InterPro" id="IPR001460">
    <property type="entry name" value="PCN-bd_Tpept"/>
</dbReference>
<dbReference type="GO" id="GO:0006508">
    <property type="term" value="P:proteolysis"/>
    <property type="evidence" value="ECO:0007669"/>
    <property type="project" value="UniProtKB-KW"/>
</dbReference>
<evidence type="ECO:0000256" key="11">
    <source>
        <dbReference type="ARBA" id="ARBA00023136"/>
    </source>
</evidence>
<feature type="domain" description="Penicillin-binding protein transpeptidase" evidence="16">
    <location>
        <begin position="185"/>
        <end position="255"/>
    </location>
</feature>
<dbReference type="Pfam" id="PF00905">
    <property type="entry name" value="Transpeptidase"/>
    <property type="match status" value="1"/>
</dbReference>
<evidence type="ECO:0000259" key="16">
    <source>
        <dbReference type="Pfam" id="PF00905"/>
    </source>
</evidence>
<dbReference type="AlphaFoldDB" id="X1TYA4"/>
<evidence type="ECO:0000256" key="13">
    <source>
        <dbReference type="ARBA" id="ARBA00023316"/>
    </source>
</evidence>
<organism evidence="18">
    <name type="scientific">marine sediment metagenome</name>
    <dbReference type="NCBI Taxonomy" id="412755"/>
    <lineage>
        <taxon>unclassified sequences</taxon>
        <taxon>metagenomes</taxon>
        <taxon>ecological metagenomes</taxon>
    </lineage>
</organism>
<evidence type="ECO:0000256" key="9">
    <source>
        <dbReference type="ARBA" id="ARBA00022984"/>
    </source>
</evidence>
<reference evidence="18" key="1">
    <citation type="journal article" date="2014" name="Front. Microbiol.">
        <title>High frequency of phylogenetically diverse reductive dehalogenase-homologous genes in deep subseafloor sedimentary metagenomes.</title>
        <authorList>
            <person name="Kawai M."/>
            <person name="Futagami T."/>
            <person name="Toyoda A."/>
            <person name="Takaki Y."/>
            <person name="Nishi S."/>
            <person name="Hori S."/>
            <person name="Arai W."/>
            <person name="Tsubouchi T."/>
            <person name="Morono Y."/>
            <person name="Uchiyama I."/>
            <person name="Ito T."/>
            <person name="Fujiyama A."/>
            <person name="Inagaki F."/>
            <person name="Takami H."/>
        </authorList>
    </citation>
    <scope>NUCLEOTIDE SEQUENCE</scope>
    <source>
        <strain evidence="18">Expedition CK06-06</strain>
    </source>
</reference>
<dbReference type="GO" id="GO:0008955">
    <property type="term" value="F:peptidoglycan glycosyltransferase activity"/>
    <property type="evidence" value="ECO:0007669"/>
    <property type="project" value="UniProtKB-EC"/>
</dbReference>
<evidence type="ECO:0000256" key="3">
    <source>
        <dbReference type="ARBA" id="ARBA00022670"/>
    </source>
</evidence>
<dbReference type="GO" id="GO:0009252">
    <property type="term" value="P:peptidoglycan biosynthetic process"/>
    <property type="evidence" value="ECO:0007669"/>
    <property type="project" value="UniProtKB-KW"/>
</dbReference>
<keyword evidence="4" id="KW-0328">Glycosyltransferase</keyword>
<feature type="domain" description="Glycosyl transferase family 51" evidence="17">
    <location>
        <begin position="1"/>
        <end position="66"/>
    </location>
</feature>
<dbReference type="Gene3D" id="3.40.710.10">
    <property type="entry name" value="DD-peptidase/beta-lactamase superfamily"/>
    <property type="match status" value="1"/>
</dbReference>
<gene>
    <name evidence="18" type="ORF">S12H4_38477</name>
</gene>
<dbReference type="GO" id="GO:0004180">
    <property type="term" value="F:carboxypeptidase activity"/>
    <property type="evidence" value="ECO:0007669"/>
    <property type="project" value="UniProtKB-KW"/>
</dbReference>
<keyword evidence="2" id="KW-0121">Carboxypeptidase</keyword>
<evidence type="ECO:0000256" key="14">
    <source>
        <dbReference type="ARBA" id="ARBA00044770"/>
    </source>
</evidence>
<keyword evidence="7" id="KW-0378">Hydrolase</keyword>
<dbReference type="EC" id="2.4.99.28" evidence="14"/>
<proteinExistence type="predicted"/>
<evidence type="ECO:0000256" key="1">
    <source>
        <dbReference type="ARBA" id="ARBA00004370"/>
    </source>
</evidence>
<evidence type="ECO:0000256" key="8">
    <source>
        <dbReference type="ARBA" id="ARBA00022960"/>
    </source>
</evidence>
<keyword evidence="10" id="KW-1133">Transmembrane helix</keyword>
<dbReference type="PANTHER" id="PTHR32282:SF27">
    <property type="entry name" value="PENICILLIN-BINDING PROTEIN 1A"/>
    <property type="match status" value="1"/>
</dbReference>
<keyword evidence="6" id="KW-0812">Transmembrane</keyword>
<dbReference type="InterPro" id="IPR036950">
    <property type="entry name" value="PBP_transglycosylase"/>
</dbReference>
<dbReference type="EMBL" id="BARW01023164">
    <property type="protein sequence ID" value="GAI92525.1"/>
    <property type="molecule type" value="Genomic_DNA"/>
</dbReference>
<keyword evidence="13" id="KW-0961">Cell wall biogenesis/degradation</keyword>
<evidence type="ECO:0000256" key="12">
    <source>
        <dbReference type="ARBA" id="ARBA00023268"/>
    </source>
</evidence>
<evidence type="ECO:0000313" key="18">
    <source>
        <dbReference type="EMBL" id="GAI92525.1"/>
    </source>
</evidence>
<protein>
    <recommendedName>
        <fullName evidence="14">peptidoglycan glycosyltransferase</fullName>
        <ecNumber evidence="14">2.4.99.28</ecNumber>
    </recommendedName>
</protein>
<feature type="non-terminal residue" evidence="18">
    <location>
        <position position="1"/>
    </location>
</feature>
<comment type="caution">
    <text evidence="18">The sequence shown here is derived from an EMBL/GenBank/DDBJ whole genome shotgun (WGS) entry which is preliminary data.</text>
</comment>